<dbReference type="Gene3D" id="1.10.3130.10">
    <property type="entry name" value="serine acetyltransferase, domain 1"/>
    <property type="match status" value="1"/>
</dbReference>
<dbReference type="InterPro" id="IPR011004">
    <property type="entry name" value="Trimer_LpxA-like_sf"/>
</dbReference>
<evidence type="ECO:0000256" key="5">
    <source>
        <dbReference type="ARBA" id="ARBA00022605"/>
    </source>
</evidence>
<evidence type="ECO:0000256" key="2">
    <source>
        <dbReference type="ARBA" id="ARBA00007274"/>
    </source>
</evidence>
<dbReference type="SMART" id="SM00971">
    <property type="entry name" value="SATase_N"/>
    <property type="match status" value="1"/>
</dbReference>
<dbReference type="InterPro" id="IPR053376">
    <property type="entry name" value="Serine_acetyltransferase"/>
</dbReference>
<dbReference type="NCBIfam" id="TIGR01172">
    <property type="entry name" value="cysE"/>
    <property type="match status" value="1"/>
</dbReference>
<keyword evidence="6 11" id="KW-0808">Transferase</keyword>
<dbReference type="InterPro" id="IPR042122">
    <property type="entry name" value="Ser_AcTrfase_N_sf"/>
</dbReference>
<dbReference type="CDD" id="cd03354">
    <property type="entry name" value="LbH_SAT"/>
    <property type="match status" value="1"/>
</dbReference>
<dbReference type="SUPFAM" id="SSF51161">
    <property type="entry name" value="Trimeric LpxA-like enzymes"/>
    <property type="match status" value="1"/>
</dbReference>
<reference evidence="11 12" key="1">
    <citation type="submission" date="2024-02" db="EMBL/GenBank/DDBJ databases">
        <title>A new putative Pannonibacter species isolated from two cases of bloodstream infections in paediatric patients.</title>
        <authorList>
            <person name="Castellana S."/>
            <person name="De Laurentiis V."/>
            <person name="Grassi M."/>
            <person name="De Leonardis F."/>
            <person name="Mosca A."/>
            <person name="De Carlo C."/>
            <person name="Sparapano E."/>
            <person name="Ronga L."/>
            <person name="Santacroce L."/>
            <person name="Chironna M."/>
            <person name="De Robertis A."/>
            <person name="Bianco A."/>
            <person name="Del Sambro L."/>
            <person name="Capozzi L."/>
            <person name="Parisi A."/>
        </authorList>
    </citation>
    <scope>NUCLEOTIDE SEQUENCE [LARGE SCALE GENOMIC DNA]</scope>
    <source>
        <strain evidence="11 12">Pt2</strain>
    </source>
</reference>
<evidence type="ECO:0000256" key="9">
    <source>
        <dbReference type="ARBA" id="ARBA00049486"/>
    </source>
</evidence>
<evidence type="ECO:0000256" key="4">
    <source>
        <dbReference type="ARBA" id="ARBA00018522"/>
    </source>
</evidence>
<dbReference type="GO" id="GO:0009001">
    <property type="term" value="F:serine O-acetyltransferase activity"/>
    <property type="evidence" value="ECO:0007669"/>
    <property type="project" value="UniProtKB-EC"/>
</dbReference>
<dbReference type="EMBL" id="JBAKBE010000010">
    <property type="protein sequence ID" value="MEH0097795.1"/>
    <property type="molecule type" value="Genomic_DNA"/>
</dbReference>
<dbReference type="Gene3D" id="2.160.10.10">
    <property type="entry name" value="Hexapeptide repeat proteins"/>
    <property type="match status" value="1"/>
</dbReference>
<dbReference type="InterPro" id="IPR001451">
    <property type="entry name" value="Hexapep"/>
</dbReference>
<keyword evidence="8 11" id="KW-0012">Acyltransferase</keyword>
<keyword evidence="5" id="KW-0028">Amino-acid biosynthesis</keyword>
<dbReference type="EC" id="2.3.1.30" evidence="3"/>
<name>A0ABU7ZRE1_9HYPH</name>
<dbReference type="Pfam" id="PF06426">
    <property type="entry name" value="SATase_N"/>
    <property type="match status" value="1"/>
</dbReference>
<evidence type="ECO:0000313" key="12">
    <source>
        <dbReference type="Proteomes" id="UP001380822"/>
    </source>
</evidence>
<comment type="similarity">
    <text evidence="2">Belongs to the transferase hexapeptide repeat family.</text>
</comment>
<dbReference type="InterPro" id="IPR010493">
    <property type="entry name" value="Ser_AcTrfase_N"/>
</dbReference>
<dbReference type="RefSeq" id="WP_334252598.1">
    <property type="nucleotide sequence ID" value="NZ_JBAKBE010000010.1"/>
</dbReference>
<evidence type="ECO:0000256" key="6">
    <source>
        <dbReference type="ARBA" id="ARBA00022679"/>
    </source>
</evidence>
<evidence type="ECO:0000256" key="7">
    <source>
        <dbReference type="ARBA" id="ARBA00022737"/>
    </source>
</evidence>
<evidence type="ECO:0000313" key="11">
    <source>
        <dbReference type="EMBL" id="MEH0097795.1"/>
    </source>
</evidence>
<evidence type="ECO:0000259" key="10">
    <source>
        <dbReference type="SMART" id="SM00971"/>
    </source>
</evidence>
<keyword evidence="12" id="KW-1185">Reference proteome</keyword>
<dbReference type="Pfam" id="PF00132">
    <property type="entry name" value="Hexapep"/>
    <property type="match status" value="1"/>
</dbReference>
<evidence type="ECO:0000256" key="8">
    <source>
        <dbReference type="ARBA" id="ARBA00023315"/>
    </source>
</evidence>
<dbReference type="InterPro" id="IPR005881">
    <property type="entry name" value="Ser_O-AcTrfase"/>
</dbReference>
<dbReference type="InterPro" id="IPR045304">
    <property type="entry name" value="LbH_SAT"/>
</dbReference>
<dbReference type="Proteomes" id="UP001380822">
    <property type="component" value="Unassembled WGS sequence"/>
</dbReference>
<evidence type="ECO:0000256" key="1">
    <source>
        <dbReference type="ARBA" id="ARBA00004876"/>
    </source>
</evidence>
<dbReference type="InterPro" id="IPR018357">
    <property type="entry name" value="Hexapep_transf_CS"/>
</dbReference>
<organism evidence="11 12">
    <name type="scientific">Pannonibacter anstelovis</name>
    <dbReference type="NCBI Taxonomy" id="3121537"/>
    <lineage>
        <taxon>Bacteria</taxon>
        <taxon>Pseudomonadati</taxon>
        <taxon>Pseudomonadota</taxon>
        <taxon>Alphaproteobacteria</taxon>
        <taxon>Hyphomicrobiales</taxon>
        <taxon>Stappiaceae</taxon>
        <taxon>Pannonibacter</taxon>
    </lineage>
</organism>
<proteinExistence type="inferred from homology"/>
<dbReference type="PANTHER" id="PTHR42811">
    <property type="entry name" value="SERINE ACETYLTRANSFERASE"/>
    <property type="match status" value="1"/>
</dbReference>
<sequence>MVNTTLKTAKSTVSLHDPVWHQLREEAEKMVIGEPALSSFVYETILNHGRLEDAVIHRLGDRLGRDVVSASLIRQTYSEALSDEPELGEIFRVDMMAVFDRDPACDRLLEPLLYFKGFHALQTHRLANWLWRRGRKDFALYLQSRSSEIFQVDIHPAVPVGRGIFMDHATGLVVGSTAVIEDDVSILQGVTLGGTGKEQGDRHPKIRKGVLIGAGAKVLGNLEIGRCSRIAAGSVVLQDVPCNTTVAGVPARVVGQAGCAEPARSMDQLLADKQPDA</sequence>
<accession>A0ABU7ZRE1</accession>
<dbReference type="PROSITE" id="PS00101">
    <property type="entry name" value="HEXAPEP_TRANSFERASES"/>
    <property type="match status" value="1"/>
</dbReference>
<keyword evidence="7" id="KW-0677">Repeat</keyword>
<comment type="caution">
    <text evidence="11">The sequence shown here is derived from an EMBL/GenBank/DDBJ whole genome shotgun (WGS) entry which is preliminary data.</text>
</comment>
<gene>
    <name evidence="11" type="primary">cysE</name>
    <name evidence="11" type="ORF">V6L76_16160</name>
</gene>
<comment type="pathway">
    <text evidence="1">Amino-acid biosynthesis; L-cysteine biosynthesis; L-cysteine from L-serine: step 1/2.</text>
</comment>
<evidence type="ECO:0000256" key="3">
    <source>
        <dbReference type="ARBA" id="ARBA00013266"/>
    </source>
</evidence>
<feature type="domain" description="Serine acetyltransferase N-terminal" evidence="10">
    <location>
        <begin position="19"/>
        <end position="123"/>
    </location>
</feature>
<dbReference type="NCBIfam" id="NF041874">
    <property type="entry name" value="EPS_EpsC"/>
    <property type="match status" value="1"/>
</dbReference>
<comment type="catalytic activity">
    <reaction evidence="9">
        <text>L-serine + acetyl-CoA = O-acetyl-L-serine + CoA</text>
        <dbReference type="Rhea" id="RHEA:24560"/>
        <dbReference type="ChEBI" id="CHEBI:33384"/>
        <dbReference type="ChEBI" id="CHEBI:57287"/>
        <dbReference type="ChEBI" id="CHEBI:57288"/>
        <dbReference type="ChEBI" id="CHEBI:58340"/>
        <dbReference type="EC" id="2.3.1.30"/>
    </reaction>
</comment>
<protein>
    <recommendedName>
        <fullName evidence="4">Serine acetyltransferase</fullName>
        <ecNumber evidence="3">2.3.1.30</ecNumber>
    </recommendedName>
</protein>